<dbReference type="OrthoDB" id="9792261at2"/>
<name>A0A0P6Y1V6_9CHLR</name>
<sequence length="273" mass="30438">MTLPPFPFRLGTTSYIVPDDILPNVRFLADQAQDIELVLFEVDDGTNNLPSAETVAEMQALAAAHNLSYTVHLPLDLRLGAEEDLRHPSLVKAERVIERTRALAPFAYVLHLDGREERSQTDPQVLARWQQNSIRALRQAAAWAGDPALLAVENLEGYPLDFWEPIFDQIPVSRCVDIGHLWLDGRDPLTYLQRALPTTRVIHLHGIGTRDHQSLRHADPAALDAVLAALLRADYRGVLTLEIFGEEDFHTSLQALNASRQRLAAGGDLWAKA</sequence>
<dbReference type="InterPro" id="IPR036237">
    <property type="entry name" value="Xyl_isomerase-like_sf"/>
</dbReference>
<dbReference type="Pfam" id="PF01261">
    <property type="entry name" value="AP_endonuc_2"/>
    <property type="match status" value="1"/>
</dbReference>
<evidence type="ECO:0000313" key="2">
    <source>
        <dbReference type="EMBL" id="KPL75587.1"/>
    </source>
</evidence>
<dbReference type="NCBIfam" id="NF041277">
    <property type="entry name" value="coba_remo_CbiR"/>
    <property type="match status" value="1"/>
</dbReference>
<keyword evidence="3" id="KW-1185">Reference proteome</keyword>
<dbReference type="Proteomes" id="UP000050501">
    <property type="component" value="Unassembled WGS sequence"/>
</dbReference>
<organism evidence="2 3">
    <name type="scientific">Levilinea saccharolytica</name>
    <dbReference type="NCBI Taxonomy" id="229921"/>
    <lineage>
        <taxon>Bacteria</taxon>
        <taxon>Bacillati</taxon>
        <taxon>Chloroflexota</taxon>
        <taxon>Anaerolineae</taxon>
        <taxon>Anaerolineales</taxon>
        <taxon>Anaerolineaceae</taxon>
        <taxon>Levilinea</taxon>
    </lineage>
</organism>
<protein>
    <recommendedName>
        <fullName evidence="1">Xylose isomerase-like TIM barrel domain-containing protein</fullName>
    </recommendedName>
</protein>
<reference evidence="2 3" key="1">
    <citation type="submission" date="2015-07" db="EMBL/GenBank/DDBJ databases">
        <title>Genome sequence of Levilinea saccharolytica DSM 16555.</title>
        <authorList>
            <person name="Hemp J."/>
            <person name="Ward L.M."/>
            <person name="Pace L.A."/>
            <person name="Fischer W.W."/>
        </authorList>
    </citation>
    <scope>NUCLEOTIDE SEQUENCE [LARGE SCALE GENOMIC DNA]</scope>
    <source>
        <strain evidence="2 3">KIBI-1</strain>
    </source>
</reference>
<accession>A0A0P6Y1V6</accession>
<dbReference type="AlphaFoldDB" id="A0A0P6Y1V6"/>
<evidence type="ECO:0000313" key="3">
    <source>
        <dbReference type="Proteomes" id="UP000050501"/>
    </source>
</evidence>
<proteinExistence type="predicted"/>
<feature type="domain" description="Xylose isomerase-like TIM barrel" evidence="1">
    <location>
        <begin position="36"/>
        <end position="251"/>
    </location>
</feature>
<dbReference type="PATRIC" id="fig|229921.5.peg.59"/>
<dbReference type="Gene3D" id="3.20.20.150">
    <property type="entry name" value="Divalent-metal-dependent TIM barrel enzymes"/>
    <property type="match status" value="1"/>
</dbReference>
<dbReference type="SUPFAM" id="SSF51658">
    <property type="entry name" value="Xylose isomerase-like"/>
    <property type="match status" value="1"/>
</dbReference>
<evidence type="ECO:0000259" key="1">
    <source>
        <dbReference type="Pfam" id="PF01261"/>
    </source>
</evidence>
<dbReference type="InterPro" id="IPR013022">
    <property type="entry name" value="Xyl_isomerase-like_TIM-brl"/>
</dbReference>
<dbReference type="EMBL" id="LGCM01000065">
    <property type="protein sequence ID" value="KPL75587.1"/>
    <property type="molecule type" value="Genomic_DNA"/>
</dbReference>
<dbReference type="RefSeq" id="WP_062417519.1">
    <property type="nucleotide sequence ID" value="NZ_DF967974.1"/>
</dbReference>
<gene>
    <name evidence="2" type="ORF">ADN01_17180</name>
</gene>
<dbReference type="STRING" id="229921.ADN01_17180"/>
<comment type="caution">
    <text evidence="2">The sequence shown here is derived from an EMBL/GenBank/DDBJ whole genome shotgun (WGS) entry which is preliminary data.</text>
</comment>